<reference evidence="3" key="1">
    <citation type="journal article" date="2013" name="Stand. Genomic Sci.">
        <title>Complete genome sequence of the halophilic bacterium Spirochaeta africana type strain (Z-7692(T)) from the alkaline Lake Magadi in the East African Rift.</title>
        <authorList>
            <person name="Liolos K."/>
            <person name="Abt B."/>
            <person name="Scheuner C."/>
            <person name="Teshima H."/>
            <person name="Held B."/>
            <person name="Lapidus A."/>
            <person name="Nolan M."/>
            <person name="Lucas S."/>
            <person name="Deshpande S."/>
            <person name="Cheng J.F."/>
            <person name="Tapia R."/>
            <person name="Goodwin L.A."/>
            <person name="Pitluck S."/>
            <person name="Pagani I."/>
            <person name="Ivanova N."/>
            <person name="Mavromatis K."/>
            <person name="Mikhailova N."/>
            <person name="Huntemann M."/>
            <person name="Pati A."/>
            <person name="Chen A."/>
            <person name="Palaniappan K."/>
            <person name="Land M."/>
            <person name="Rohde M."/>
            <person name="Tindall B.J."/>
            <person name="Detter J.C."/>
            <person name="Goker M."/>
            <person name="Bristow J."/>
            <person name="Eisen J.A."/>
            <person name="Markowitz V."/>
            <person name="Hugenholtz P."/>
            <person name="Woyke T."/>
            <person name="Klenk H.P."/>
            <person name="Kyrpides N.C."/>
        </authorList>
    </citation>
    <scope>NUCLEOTIDE SEQUENCE</scope>
    <source>
        <strain evidence="3">ATCC 700263 / DSM 8902 / Z-7692</strain>
    </source>
</reference>
<dbReference type="InterPro" id="IPR036390">
    <property type="entry name" value="WH_DNA-bd_sf"/>
</dbReference>
<organism evidence="2 3">
    <name type="scientific">Spirochaeta africana (strain ATCC 700263 / DSM 8902 / Z-7692)</name>
    <dbReference type="NCBI Taxonomy" id="889378"/>
    <lineage>
        <taxon>Bacteria</taxon>
        <taxon>Pseudomonadati</taxon>
        <taxon>Spirochaetota</taxon>
        <taxon>Spirochaetia</taxon>
        <taxon>Spirochaetales</taxon>
        <taxon>Spirochaetaceae</taxon>
        <taxon>Spirochaeta</taxon>
    </lineage>
</organism>
<dbReference type="CDD" id="cd09124">
    <property type="entry name" value="PLDc_like_TrmB_middle"/>
    <property type="match status" value="1"/>
</dbReference>
<feature type="domain" description="Transcription regulator TrmB N-terminal" evidence="1">
    <location>
        <begin position="7"/>
        <end position="73"/>
    </location>
</feature>
<dbReference type="AlphaFoldDB" id="H9UMI4"/>
<dbReference type="Pfam" id="PF01978">
    <property type="entry name" value="TrmB"/>
    <property type="match status" value="1"/>
</dbReference>
<dbReference type="Gene3D" id="1.10.10.10">
    <property type="entry name" value="Winged helix-like DNA-binding domain superfamily/Winged helix DNA-binding domain"/>
    <property type="match status" value="1"/>
</dbReference>
<evidence type="ECO:0000259" key="1">
    <source>
        <dbReference type="Pfam" id="PF01978"/>
    </source>
</evidence>
<dbReference type="eggNOG" id="COG1378">
    <property type="taxonomic scope" value="Bacteria"/>
</dbReference>
<dbReference type="OrthoDB" id="1493540at2"/>
<dbReference type="PANTHER" id="PTHR34293:SF1">
    <property type="entry name" value="HTH-TYPE TRANSCRIPTIONAL REGULATOR TRMBL2"/>
    <property type="match status" value="1"/>
</dbReference>
<dbReference type="SUPFAM" id="SSF46785">
    <property type="entry name" value="Winged helix' DNA-binding domain"/>
    <property type="match status" value="1"/>
</dbReference>
<gene>
    <name evidence="2" type="ordered locus">Spiaf_2702</name>
</gene>
<keyword evidence="3" id="KW-1185">Reference proteome</keyword>
<dbReference type="InterPro" id="IPR036388">
    <property type="entry name" value="WH-like_DNA-bd_sf"/>
</dbReference>
<evidence type="ECO:0000313" key="3">
    <source>
        <dbReference type="Proteomes" id="UP000007383"/>
    </source>
</evidence>
<evidence type="ECO:0000313" key="2">
    <source>
        <dbReference type="EMBL" id="AFG38727.1"/>
    </source>
</evidence>
<dbReference type="InterPro" id="IPR051797">
    <property type="entry name" value="TrmB-like"/>
</dbReference>
<accession>H9UMI4</accession>
<proteinExistence type="predicted"/>
<dbReference type="HOGENOM" id="CLU_072493_1_0_12"/>
<name>H9UMI4_SPIAZ</name>
<dbReference type="KEGG" id="sfc:Spiaf_2702"/>
<sequence length="273" mass="30923">MSIIDELERFQFSRMEAQVYVCLVQHGRLNGSQIARQLHCSRSSVYSALNNLYSRGAVTMLTGEPTEYAAEDPDALFSLLQQQYTRALTRVRSELKQSMQGAAEQQYHNLRGSENCLQKARELISRSRSEVLLHTNLDINLLADAIRTTAEHGTRVVVFSFIPLQRSDLPIELYLDTKFGVDKTPDKRLLLVCDHRSALIAGGQPEGSFVGTFSGNPLLVSIIAEHIHHDVYLYKLSRQLGRNVVDPSIQLDSLLERNFKGWLDRAHEISDQR</sequence>
<dbReference type="Proteomes" id="UP000007383">
    <property type="component" value="Chromosome"/>
</dbReference>
<dbReference type="RefSeq" id="WP_014456709.1">
    <property type="nucleotide sequence ID" value="NC_017098.1"/>
</dbReference>
<dbReference type="PANTHER" id="PTHR34293">
    <property type="entry name" value="HTH-TYPE TRANSCRIPTIONAL REGULATOR TRMBL2"/>
    <property type="match status" value="1"/>
</dbReference>
<dbReference type="PATRIC" id="fig|889378.3.peg.2675"/>
<dbReference type="InterPro" id="IPR002831">
    <property type="entry name" value="Tscrpt_reg_TrmB_N"/>
</dbReference>
<dbReference type="EMBL" id="CP003282">
    <property type="protein sequence ID" value="AFG38727.1"/>
    <property type="molecule type" value="Genomic_DNA"/>
</dbReference>
<protein>
    <submittedName>
        <fullName evidence="2">Putative transcriptional regulator</fullName>
    </submittedName>
</protein>